<keyword evidence="3" id="KW-1185">Reference proteome</keyword>
<proteinExistence type="predicted"/>
<dbReference type="EMBL" id="SGWX01000001">
    <property type="protein sequence ID" value="RZS61673.1"/>
    <property type="molecule type" value="Genomic_DNA"/>
</dbReference>
<dbReference type="Pfam" id="PF12728">
    <property type="entry name" value="HTH_17"/>
    <property type="match status" value="1"/>
</dbReference>
<feature type="domain" description="Helix-turn-helix" evidence="1">
    <location>
        <begin position="10"/>
        <end position="52"/>
    </location>
</feature>
<comment type="caution">
    <text evidence="2">The sequence shown here is derived from an EMBL/GenBank/DDBJ whole genome shotgun (WGS) entry which is preliminary data.</text>
</comment>
<name>A0A4Q7M3V7_9MICO</name>
<organism evidence="2 3">
    <name type="scientific">Xylanimonas ulmi</name>
    <dbReference type="NCBI Taxonomy" id="228973"/>
    <lineage>
        <taxon>Bacteria</taxon>
        <taxon>Bacillati</taxon>
        <taxon>Actinomycetota</taxon>
        <taxon>Actinomycetes</taxon>
        <taxon>Micrococcales</taxon>
        <taxon>Promicromonosporaceae</taxon>
        <taxon>Xylanimonas</taxon>
    </lineage>
</organism>
<dbReference type="InterPro" id="IPR041657">
    <property type="entry name" value="HTH_17"/>
</dbReference>
<accession>A0A4Q7M3V7</accession>
<protein>
    <recommendedName>
        <fullName evidence="1">Helix-turn-helix domain-containing protein</fullName>
    </recommendedName>
</protein>
<reference evidence="2 3" key="1">
    <citation type="submission" date="2019-02" db="EMBL/GenBank/DDBJ databases">
        <title>Sequencing the genomes of 1000 actinobacteria strains.</title>
        <authorList>
            <person name="Klenk H.-P."/>
        </authorList>
    </citation>
    <scope>NUCLEOTIDE SEQUENCE [LARGE SCALE GENOMIC DNA]</scope>
    <source>
        <strain evidence="2 3">DSM 16932</strain>
    </source>
</reference>
<dbReference type="AlphaFoldDB" id="A0A4Q7M3V7"/>
<sequence>MASMSDQWASVPDACRLVRVTPGTVYVWVHRGKVATRHECGRLLVNVADLRRAEAAWRVRLRRRAAKV</sequence>
<dbReference type="Proteomes" id="UP000293852">
    <property type="component" value="Unassembled WGS sequence"/>
</dbReference>
<evidence type="ECO:0000313" key="2">
    <source>
        <dbReference type="EMBL" id="RZS61673.1"/>
    </source>
</evidence>
<gene>
    <name evidence="2" type="ORF">EV386_1983</name>
</gene>
<evidence type="ECO:0000313" key="3">
    <source>
        <dbReference type="Proteomes" id="UP000293852"/>
    </source>
</evidence>
<evidence type="ECO:0000259" key="1">
    <source>
        <dbReference type="Pfam" id="PF12728"/>
    </source>
</evidence>